<sequence length="300" mass="33217">ADRRGHRAQRPAGVLLRVLPAQDPGGRGEPRGGPRRARAARADLRLGHLRGGRDDRREAQDGRDRLAHQGAVRPRGDGPLHVRRGDGRRAALDARPHGRGRRRQRARAARRPAARRGGVDGRRGRALLLARARGAHPRRVRLLHRRRGLPGDPRPRRVAGGRPPLPQGEGRSGRRLPRHPALLRQRGLLRLRRAGPRGRHRRADHPGHLAHHELQADRADLEAHRLEAARGAARRARGAGRPARGGHRVRRRLRDAPVRRPAGQGRAGHPPLHAQPLARDPGDHVRAAGHGAVAWRRARV</sequence>
<dbReference type="EMBL" id="CADCVS010000438">
    <property type="protein sequence ID" value="CAA9526005.1"/>
    <property type="molecule type" value="Genomic_DNA"/>
</dbReference>
<feature type="non-terminal residue" evidence="2">
    <location>
        <position position="1"/>
    </location>
</feature>
<organism evidence="2">
    <name type="scientific">uncultured Solirubrobacteraceae bacterium</name>
    <dbReference type="NCBI Taxonomy" id="1162706"/>
    <lineage>
        <taxon>Bacteria</taxon>
        <taxon>Bacillati</taxon>
        <taxon>Actinomycetota</taxon>
        <taxon>Thermoleophilia</taxon>
        <taxon>Solirubrobacterales</taxon>
        <taxon>Solirubrobacteraceae</taxon>
        <taxon>environmental samples</taxon>
    </lineage>
</organism>
<feature type="region of interest" description="Disordered" evidence="1">
    <location>
        <begin position="1"/>
        <end position="125"/>
    </location>
</feature>
<feature type="non-terminal residue" evidence="2">
    <location>
        <position position="300"/>
    </location>
</feature>
<dbReference type="EC" id="1.5.1.20" evidence="2"/>
<keyword evidence="2" id="KW-0560">Oxidoreductase</keyword>
<reference evidence="2" key="1">
    <citation type="submission" date="2020-02" db="EMBL/GenBank/DDBJ databases">
        <authorList>
            <person name="Meier V. D."/>
        </authorList>
    </citation>
    <scope>NUCLEOTIDE SEQUENCE</scope>
    <source>
        <strain evidence="2">AVDCRST_MAG30</strain>
    </source>
</reference>
<dbReference type="AlphaFoldDB" id="A0A6J4TMV6"/>
<evidence type="ECO:0000313" key="2">
    <source>
        <dbReference type="EMBL" id="CAA9526005.1"/>
    </source>
</evidence>
<dbReference type="GO" id="GO:0004489">
    <property type="term" value="F:methylenetetrahydrofolate reductase [NAD(P)H] activity"/>
    <property type="evidence" value="ECO:0007669"/>
    <property type="project" value="UniProtKB-EC"/>
</dbReference>
<accession>A0A6J4TMV6</accession>
<proteinExistence type="predicted"/>
<name>A0A6J4TMV6_9ACTN</name>
<feature type="region of interest" description="Disordered" evidence="1">
    <location>
        <begin position="143"/>
        <end position="206"/>
    </location>
</feature>
<feature type="compositionally biased region" description="Basic and acidic residues" evidence="1">
    <location>
        <begin position="74"/>
        <end position="96"/>
    </location>
</feature>
<gene>
    <name evidence="2" type="ORF">AVDCRST_MAG30-3383</name>
</gene>
<feature type="compositionally biased region" description="Basic residues" evidence="1">
    <location>
        <begin position="187"/>
        <end position="203"/>
    </location>
</feature>
<protein>
    <submittedName>
        <fullName evidence="2">5,10-methylenetetrahydrofolate reductase</fullName>
        <ecNumber evidence="2">1.5.1.20</ecNumber>
    </submittedName>
</protein>
<feature type="compositionally biased region" description="Basic and acidic residues" evidence="1">
    <location>
        <begin position="40"/>
        <end position="67"/>
    </location>
</feature>
<feature type="compositionally biased region" description="Basic residues" evidence="1">
    <location>
        <begin position="97"/>
        <end position="114"/>
    </location>
</feature>
<feature type="compositionally biased region" description="Basic residues" evidence="1">
    <location>
        <begin position="232"/>
        <end position="253"/>
    </location>
</feature>
<feature type="region of interest" description="Disordered" evidence="1">
    <location>
        <begin position="232"/>
        <end position="285"/>
    </location>
</feature>
<evidence type="ECO:0000256" key="1">
    <source>
        <dbReference type="SAM" id="MobiDB-lite"/>
    </source>
</evidence>